<evidence type="ECO:0000256" key="1">
    <source>
        <dbReference type="SAM" id="MobiDB-lite"/>
    </source>
</evidence>
<feature type="region of interest" description="Disordered" evidence="1">
    <location>
        <begin position="78"/>
        <end position="139"/>
    </location>
</feature>
<dbReference type="RefSeq" id="WP_354494172.1">
    <property type="nucleotide sequence ID" value="NZ_JBEPMC010000013.1"/>
</dbReference>
<feature type="compositionally biased region" description="Polar residues" evidence="1">
    <location>
        <begin position="78"/>
        <end position="87"/>
    </location>
</feature>
<keyword evidence="3" id="KW-1185">Reference proteome</keyword>
<sequence length="303" mass="30643">MVANLSWEGPGMNAIVGATAAVVMIFAGSMAMAAVPVSDSSILSQRSEDKADKVQIKLIQEDTKSATQGVKCSVTTPKKAQNVTSPKASVDPASGRASLEQVNPDVKGSTAFASTGTGSGAVGGNAGERSLLDSTGQVAGGMNGSMSTVGPNKQVFETMGQDIGTDQTVMEAFDRNSAIRAQGGLTFNEVIQATGFFAQAFNVRNIGTATLTSRGSSGLVVPNPPPAPPGPGGSTSCPGGTSGGTAANTCCPSTDSACPVPRTTDTVENVSPMLSQIQRDANSAPVTMTTDELMSAVKQYQAQ</sequence>
<comment type="caution">
    <text evidence="2">The sequence shown here is derived from an EMBL/GenBank/DDBJ whole genome shotgun (WGS) entry which is preliminary data.</text>
</comment>
<organism evidence="2 3">
    <name type="scientific">Mesorhizobium robiniae</name>
    <dbReference type="NCBI Taxonomy" id="559315"/>
    <lineage>
        <taxon>Bacteria</taxon>
        <taxon>Pseudomonadati</taxon>
        <taxon>Pseudomonadota</taxon>
        <taxon>Alphaproteobacteria</taxon>
        <taxon>Hyphomicrobiales</taxon>
        <taxon>Phyllobacteriaceae</taxon>
        <taxon>Mesorhizobium</taxon>
    </lineage>
</organism>
<dbReference type="EMBL" id="JBEPMC010000013">
    <property type="protein sequence ID" value="MET3582781.1"/>
    <property type="molecule type" value="Genomic_DNA"/>
</dbReference>
<evidence type="ECO:0000313" key="2">
    <source>
        <dbReference type="EMBL" id="MET3582781.1"/>
    </source>
</evidence>
<protein>
    <submittedName>
        <fullName evidence="2">Uncharacterized protein</fullName>
    </submittedName>
</protein>
<feature type="region of interest" description="Disordered" evidence="1">
    <location>
        <begin position="214"/>
        <end position="245"/>
    </location>
</feature>
<reference evidence="2 3" key="1">
    <citation type="submission" date="2024-06" db="EMBL/GenBank/DDBJ databases">
        <title>Genomic Encyclopedia of Type Strains, Phase IV (KMG-IV): sequencing the most valuable type-strain genomes for metagenomic binning, comparative biology and taxonomic classification.</title>
        <authorList>
            <person name="Goeker M."/>
        </authorList>
    </citation>
    <scope>NUCLEOTIDE SEQUENCE [LARGE SCALE GENOMIC DNA]</scope>
    <source>
        <strain evidence="2 3">DSM 100022</strain>
    </source>
</reference>
<evidence type="ECO:0000313" key="3">
    <source>
        <dbReference type="Proteomes" id="UP001549204"/>
    </source>
</evidence>
<dbReference type="Proteomes" id="UP001549204">
    <property type="component" value="Unassembled WGS sequence"/>
</dbReference>
<name>A0ABV2GWW5_9HYPH</name>
<feature type="compositionally biased region" description="Gly residues" evidence="1">
    <location>
        <begin position="117"/>
        <end position="126"/>
    </location>
</feature>
<gene>
    <name evidence="2" type="ORF">ABID19_005843</name>
</gene>
<accession>A0ABV2GWW5</accession>
<feature type="compositionally biased region" description="Low complexity" evidence="1">
    <location>
        <begin position="234"/>
        <end position="245"/>
    </location>
</feature>
<proteinExistence type="predicted"/>
<feature type="compositionally biased region" description="Pro residues" evidence="1">
    <location>
        <begin position="222"/>
        <end position="231"/>
    </location>
</feature>